<dbReference type="AlphaFoldDB" id="G8QVK0"/>
<feature type="domain" description="Glycosyltransferase 2-like" evidence="5">
    <location>
        <begin position="528"/>
        <end position="658"/>
    </location>
</feature>
<organism evidence="6 7">
    <name type="scientific">Sphaerochaeta pleomorpha (strain ATCC BAA-1885 / DSM 22778 / Grapes)</name>
    <dbReference type="NCBI Taxonomy" id="158190"/>
    <lineage>
        <taxon>Bacteria</taxon>
        <taxon>Pseudomonadati</taxon>
        <taxon>Spirochaetota</taxon>
        <taxon>Spirochaetia</taxon>
        <taxon>Spirochaetales</taxon>
        <taxon>Sphaerochaetaceae</taxon>
        <taxon>Sphaerochaeta</taxon>
    </lineage>
</organism>
<evidence type="ECO:0000259" key="5">
    <source>
        <dbReference type="Pfam" id="PF00535"/>
    </source>
</evidence>
<keyword evidence="2" id="KW-0328">Glycosyltransferase</keyword>
<evidence type="ECO:0000313" key="7">
    <source>
        <dbReference type="Proteomes" id="UP000005632"/>
    </source>
</evidence>
<evidence type="ECO:0000256" key="1">
    <source>
        <dbReference type="ARBA" id="ARBA00006739"/>
    </source>
</evidence>
<feature type="transmembrane region" description="Helical" evidence="4">
    <location>
        <begin position="827"/>
        <end position="855"/>
    </location>
</feature>
<keyword evidence="7" id="KW-1185">Reference proteome</keyword>
<evidence type="ECO:0000256" key="2">
    <source>
        <dbReference type="ARBA" id="ARBA00022676"/>
    </source>
</evidence>
<evidence type="ECO:0000256" key="4">
    <source>
        <dbReference type="SAM" id="Phobius"/>
    </source>
</evidence>
<keyword evidence="4" id="KW-1133">Transmembrane helix</keyword>
<feature type="transmembrane region" description="Helical" evidence="4">
    <location>
        <begin position="438"/>
        <end position="462"/>
    </location>
</feature>
<proteinExistence type="inferred from homology"/>
<name>G8QVK0_SPHPG</name>
<dbReference type="EMBL" id="CP003155">
    <property type="protein sequence ID" value="AEV28233.1"/>
    <property type="molecule type" value="Genomic_DNA"/>
</dbReference>
<feature type="transmembrane region" description="Helical" evidence="4">
    <location>
        <begin position="482"/>
        <end position="503"/>
    </location>
</feature>
<dbReference type="HOGENOM" id="CLU_310116_0_0_12"/>
<gene>
    <name evidence="6" type="ordered locus">SpiGrapes_0375</name>
</gene>
<sequence>MSFQLSLYITLSVLILDCLLLIFAFFVRIHEKHTGERRKTNEELLTRIAYDEAFDLDSLRAEELFPIYERIMDKIELPANRRKILMEKLLGSAPCKKYLRKLSSPFAVTRIEASYHLKYLQGKNVQLALLKALEKERRPLVVLFFAHALAIQKVRKAIPLVVRKLPGMNPWFAKRVHAVLYTYNKDFLRFAIQKQTINRVYMQKLICGFALQYPAEELRGFVILQAQSKNGSLRKLALSAILKHFHEELLKDPFLSSNQKHTIEFVIQAYAKDMAPENIDAILDYSRYASMQQKIVESLTRMGEQSPLVMQKLLDRFESTHSSHKRAIMAKVLANRVEYFLPKIKNQESERIKTLVRELVQAKQASSIVFFLNQNKDIEVEDALLGIIKEVLPKNAWMRDELRLYLDARILRKLRIKPLKKQKKTITPHTEPPQRMTLILLLVFVAMLFPFIIFFSEFPTIIQLGWNDIWKLYISRFNYLFVYYSVTVNLIYLVILAVSFFGARKQARLWEVKDYRFLFTKDLLPSVSIIAPAYNEEAGIIESVNSLLNQRYPDFELIVVNDGSKDSTLQTLIDQFELKKSDGAYQKRIPTRKVRGIYTNKSIPNLIVVDKVNGGKADSLNIGLNIAHKEYFCGIDADSLLESEALMRAVSVMLDSPVESIASGGNICPVNGCSVELGELDSVSLPRNFLARLQSLEYIRSFMAGRVGWAHIHCLLIISGAFGVFNRERTIKTGGYLTKSGRYKKDTVGEDMELVVRLSRSMRELKIPYTVDYAFNANCWTEVPEKWRQLHRQRDRWHRGLIDILLFHKTIIGNPKYGRMGMVGMSYFFLFELLGPFVEAQGLLIVILSFFAGILNPSIGLLLFTTTILLGILVSVSSVLISSFDRQIYSVHDTLRLLWMAVVENFGVRQLVSLWRVGGYFSAMKKSKGWGKQERKGFGATLPIAEKKTI</sequence>
<dbReference type="KEGG" id="sgp:SpiGrapes_0375"/>
<dbReference type="GO" id="GO:0016757">
    <property type="term" value="F:glycosyltransferase activity"/>
    <property type="evidence" value="ECO:0007669"/>
    <property type="project" value="UniProtKB-KW"/>
</dbReference>
<dbReference type="Gene3D" id="3.90.550.10">
    <property type="entry name" value="Spore Coat Polysaccharide Biosynthesis Protein SpsA, Chain A"/>
    <property type="match status" value="1"/>
</dbReference>
<dbReference type="PANTHER" id="PTHR43630">
    <property type="entry name" value="POLY-BETA-1,6-N-ACETYL-D-GLUCOSAMINE SYNTHASE"/>
    <property type="match status" value="1"/>
</dbReference>
<dbReference type="RefSeq" id="WP_014269082.1">
    <property type="nucleotide sequence ID" value="NC_016633.1"/>
</dbReference>
<dbReference type="PANTHER" id="PTHR43630:SF1">
    <property type="entry name" value="POLY-BETA-1,6-N-ACETYL-D-GLUCOSAMINE SYNTHASE"/>
    <property type="match status" value="1"/>
</dbReference>
<dbReference type="SUPFAM" id="SSF53448">
    <property type="entry name" value="Nucleotide-diphospho-sugar transferases"/>
    <property type="match status" value="1"/>
</dbReference>
<evidence type="ECO:0000313" key="6">
    <source>
        <dbReference type="EMBL" id="AEV28233.1"/>
    </source>
</evidence>
<dbReference type="InterPro" id="IPR001173">
    <property type="entry name" value="Glyco_trans_2-like"/>
</dbReference>
<feature type="transmembrane region" description="Helical" evidence="4">
    <location>
        <begin position="6"/>
        <end position="29"/>
    </location>
</feature>
<dbReference type="STRING" id="158190.SpiGrapes_0375"/>
<keyword evidence="4" id="KW-0812">Transmembrane</keyword>
<keyword evidence="4" id="KW-0472">Membrane</keyword>
<accession>G8QVK0</accession>
<feature type="transmembrane region" description="Helical" evidence="4">
    <location>
        <begin position="861"/>
        <end position="881"/>
    </location>
</feature>
<dbReference type="InterPro" id="IPR029044">
    <property type="entry name" value="Nucleotide-diphossugar_trans"/>
</dbReference>
<dbReference type="CDD" id="cd06423">
    <property type="entry name" value="CESA_like"/>
    <property type="match status" value="1"/>
</dbReference>
<dbReference type="Pfam" id="PF00535">
    <property type="entry name" value="Glycos_transf_2"/>
    <property type="match status" value="1"/>
</dbReference>
<dbReference type="Proteomes" id="UP000005632">
    <property type="component" value="Chromosome"/>
</dbReference>
<protein>
    <submittedName>
        <fullName evidence="6">Glycosyl transferase</fullName>
    </submittedName>
</protein>
<keyword evidence="3 6" id="KW-0808">Transferase</keyword>
<comment type="similarity">
    <text evidence="1">Belongs to the glycosyltransferase 2 family.</text>
</comment>
<reference evidence="6 7" key="1">
    <citation type="submission" date="2011-11" db="EMBL/GenBank/DDBJ databases">
        <title>Complete sequence of Spirochaeta sp. grapes.</title>
        <authorList>
            <consortium name="US DOE Joint Genome Institute"/>
            <person name="Lucas S."/>
            <person name="Han J."/>
            <person name="Lapidus A."/>
            <person name="Cheng J.-F."/>
            <person name="Goodwin L."/>
            <person name="Pitluck S."/>
            <person name="Peters L."/>
            <person name="Ovchinnikova G."/>
            <person name="Munk A.C."/>
            <person name="Detter J.C."/>
            <person name="Han C."/>
            <person name="Tapia R."/>
            <person name="Land M."/>
            <person name="Hauser L."/>
            <person name="Kyrpides N."/>
            <person name="Ivanova N."/>
            <person name="Pagani I."/>
            <person name="Ritalahtilisa K."/>
            <person name="Loeffler F."/>
            <person name="Woyke T."/>
        </authorList>
    </citation>
    <scope>NUCLEOTIDE SEQUENCE [LARGE SCALE GENOMIC DNA]</scope>
    <source>
        <strain evidence="7">ATCC BAA-1885 / DSM 22778 / Grapes</strain>
    </source>
</reference>
<evidence type="ECO:0000256" key="3">
    <source>
        <dbReference type="ARBA" id="ARBA00022679"/>
    </source>
</evidence>
<dbReference type="eggNOG" id="COG1215">
    <property type="taxonomic scope" value="Bacteria"/>
</dbReference>